<keyword evidence="4" id="KW-1003">Cell membrane</keyword>
<evidence type="ECO:0000313" key="18">
    <source>
        <dbReference type="EMBL" id="MBY8821605.1"/>
    </source>
</evidence>
<feature type="transmembrane region" description="Helical" evidence="14">
    <location>
        <begin position="38"/>
        <end position="55"/>
    </location>
</feature>
<sequence>MMSELDKLRTRFARFLVPLLWLHVPVLAITAAIVDRSVLGAALAGILLAGAYHFAWWRGGIAPANRYLSAIALMGEPALFVYLLSNNPWQMDMHMYFFAMLALTIAWCDRRVILVAATAVAIHHLVLDLLLPSAVFPNGNDVLRVGFHAGIVAFQTAVLVWLSDMLVESFDRISTMRDEIMAKNVALEERTHDAEAANRAKSMFLANMSHEIRTPMNAILGFCHLALRTELTPRQQDYVSKINGAGASLLRLINDILDFSKNEAGKLELESRQFDIRTSLENQLHLVDADAGARGVAVRSIIDTAVPASLIGDELRFNQVILNLVSNAIKFSENGTVTVSIGASAQAGNAVTLEVSVRDTGIGMTPEQQASLFNSFTQADSSTTRRFGGTGLGLAISKQIVELMGGSIAVESRLGEGSVFSFTVEMVAGDALAVPAMLPTQTIAALRVLIADDNPASRQILEEIFASWSMPVDLVASGAEALGAIETATAAGEPYDLVLLDWKMPGLDGMETVKAMRDSERLTSLPVVLMVTAYGNDEFRAEVERADIAAFLAKPVEPTTLLETITGLFAAEDAKPIESVESSDTVPMVSPALRGLRVLLAEDNDINREIAVELLSDAGLVVDVAENGRIACERVEEAAGHYAAVLMDVQMPEMDGLEATVEIRRRWSAERLPIIAMTAHAYEAERQRCFDAGMNDHIAKPVDPAMLVRTLDRWLKPGATLSGEAQPAIVATEPATELPDTLPPFDIDAALRRVNGKRALLRKLIVGFGDGFASTVADLRAQVASGALVDARRLSHTLKGTAGSLELVAVAQVAAEIETAMANGSLEGIESLLARLDEHLSPAIAAAIGLSSGGTIAAPQATVAIDPAAVESALADLRGMVKRRSLGARGGFDRFAEASGMAAEAIRLHPLKAALDALDYDRAAQLLDAETGDTANQGRPELQETLP</sequence>
<keyword evidence="7" id="KW-0547">Nucleotide-binding</keyword>
<dbReference type="SUPFAM" id="SSF47384">
    <property type="entry name" value="Homodimeric domain of signal transducing histidine kinase"/>
    <property type="match status" value="1"/>
</dbReference>
<keyword evidence="11 14" id="KW-0472">Membrane</keyword>
<accession>A0ABS7PJY0</accession>
<feature type="modified residue" description="4-aspartylphosphate" evidence="13">
    <location>
        <position position="501"/>
    </location>
</feature>
<dbReference type="Pfam" id="PF01627">
    <property type="entry name" value="Hpt"/>
    <property type="match status" value="1"/>
</dbReference>
<dbReference type="Pfam" id="PF00072">
    <property type="entry name" value="Response_reg"/>
    <property type="match status" value="2"/>
</dbReference>
<dbReference type="InterPro" id="IPR008207">
    <property type="entry name" value="Sig_transdc_His_kin_Hpt_dom"/>
</dbReference>
<dbReference type="InterPro" id="IPR004358">
    <property type="entry name" value="Sig_transdc_His_kin-like_C"/>
</dbReference>
<gene>
    <name evidence="18" type="ORF">K7G82_04830</name>
</gene>
<evidence type="ECO:0000259" key="15">
    <source>
        <dbReference type="PROSITE" id="PS50109"/>
    </source>
</evidence>
<evidence type="ECO:0000256" key="10">
    <source>
        <dbReference type="ARBA" id="ARBA00023012"/>
    </source>
</evidence>
<dbReference type="CDD" id="cd00082">
    <property type="entry name" value="HisKA"/>
    <property type="match status" value="1"/>
</dbReference>
<evidence type="ECO:0000259" key="16">
    <source>
        <dbReference type="PROSITE" id="PS50110"/>
    </source>
</evidence>
<feature type="domain" description="Response regulatory" evidence="16">
    <location>
        <begin position="597"/>
        <end position="715"/>
    </location>
</feature>
<dbReference type="Gene3D" id="1.10.287.130">
    <property type="match status" value="1"/>
</dbReference>
<dbReference type="PRINTS" id="PR00344">
    <property type="entry name" value="BCTRLSENSOR"/>
</dbReference>
<dbReference type="CDD" id="cd16922">
    <property type="entry name" value="HATPase_EvgS-ArcB-TorS-like"/>
    <property type="match status" value="1"/>
</dbReference>
<dbReference type="PROSITE" id="PS50894">
    <property type="entry name" value="HPT"/>
    <property type="match status" value="1"/>
</dbReference>
<feature type="domain" description="HPt" evidence="17">
    <location>
        <begin position="757"/>
        <end position="847"/>
    </location>
</feature>
<dbReference type="InterPro" id="IPR001789">
    <property type="entry name" value="Sig_transdc_resp-reg_receiver"/>
</dbReference>
<evidence type="ECO:0000256" key="14">
    <source>
        <dbReference type="SAM" id="Phobius"/>
    </source>
</evidence>
<feature type="domain" description="Histidine kinase" evidence="15">
    <location>
        <begin position="207"/>
        <end position="428"/>
    </location>
</feature>
<dbReference type="InterPro" id="IPR005467">
    <property type="entry name" value="His_kinase_dom"/>
</dbReference>
<evidence type="ECO:0000256" key="8">
    <source>
        <dbReference type="ARBA" id="ARBA00022840"/>
    </source>
</evidence>
<dbReference type="Gene3D" id="1.20.120.160">
    <property type="entry name" value="HPT domain"/>
    <property type="match status" value="1"/>
</dbReference>
<evidence type="ECO:0000256" key="1">
    <source>
        <dbReference type="ARBA" id="ARBA00000085"/>
    </source>
</evidence>
<dbReference type="Proteomes" id="UP000706039">
    <property type="component" value="Unassembled WGS sequence"/>
</dbReference>
<evidence type="ECO:0000256" key="9">
    <source>
        <dbReference type="ARBA" id="ARBA00022989"/>
    </source>
</evidence>
<evidence type="ECO:0000313" key="19">
    <source>
        <dbReference type="Proteomes" id="UP000706039"/>
    </source>
</evidence>
<dbReference type="Pfam" id="PF00512">
    <property type="entry name" value="HisKA"/>
    <property type="match status" value="1"/>
</dbReference>
<feature type="transmembrane region" description="Helical" evidence="14">
    <location>
        <begin position="12"/>
        <end position="32"/>
    </location>
</feature>
<dbReference type="CDD" id="cd17546">
    <property type="entry name" value="REC_hyHK_CKI1_RcsC-like"/>
    <property type="match status" value="2"/>
</dbReference>
<dbReference type="Pfam" id="PF02518">
    <property type="entry name" value="HATPase_c"/>
    <property type="match status" value="1"/>
</dbReference>
<dbReference type="SUPFAM" id="SSF47226">
    <property type="entry name" value="Histidine-containing phosphotransfer domain, HPT domain"/>
    <property type="match status" value="1"/>
</dbReference>
<dbReference type="SMART" id="SM00387">
    <property type="entry name" value="HATPase_c"/>
    <property type="match status" value="1"/>
</dbReference>
<comment type="caution">
    <text evidence="18">The sequence shown here is derived from an EMBL/GenBank/DDBJ whole genome shotgun (WGS) entry which is preliminary data.</text>
</comment>
<keyword evidence="10" id="KW-0902">Two-component regulatory system</keyword>
<feature type="transmembrane region" description="Helical" evidence="14">
    <location>
        <begin position="67"/>
        <end position="85"/>
    </location>
</feature>
<dbReference type="InterPro" id="IPR036890">
    <property type="entry name" value="HATPase_C_sf"/>
</dbReference>
<evidence type="ECO:0000256" key="5">
    <source>
        <dbReference type="ARBA" id="ARBA00022553"/>
    </source>
</evidence>
<dbReference type="Gene3D" id="3.30.565.10">
    <property type="entry name" value="Histidine kinase-like ATPase, C-terminal domain"/>
    <property type="match status" value="1"/>
</dbReference>
<evidence type="ECO:0000256" key="12">
    <source>
        <dbReference type="PROSITE-ProRule" id="PRU00110"/>
    </source>
</evidence>
<keyword evidence="5 13" id="KW-0597">Phosphoprotein</keyword>
<dbReference type="SMART" id="SM00448">
    <property type="entry name" value="REC"/>
    <property type="match status" value="2"/>
</dbReference>
<keyword evidence="6 14" id="KW-0812">Transmembrane</keyword>
<keyword evidence="8" id="KW-0067">ATP-binding</keyword>
<dbReference type="SUPFAM" id="SSF52172">
    <property type="entry name" value="CheY-like"/>
    <property type="match status" value="2"/>
</dbReference>
<dbReference type="EMBL" id="JAINVV010000003">
    <property type="protein sequence ID" value="MBY8821605.1"/>
    <property type="molecule type" value="Genomic_DNA"/>
</dbReference>
<dbReference type="InterPro" id="IPR003661">
    <property type="entry name" value="HisK_dim/P_dom"/>
</dbReference>
<evidence type="ECO:0000259" key="17">
    <source>
        <dbReference type="PROSITE" id="PS50894"/>
    </source>
</evidence>
<dbReference type="PANTHER" id="PTHR45339">
    <property type="entry name" value="HYBRID SIGNAL TRANSDUCTION HISTIDINE KINASE J"/>
    <property type="match status" value="1"/>
</dbReference>
<name>A0ABS7PJY0_9SPHN</name>
<dbReference type="PROSITE" id="PS50109">
    <property type="entry name" value="HIS_KIN"/>
    <property type="match status" value="1"/>
</dbReference>
<feature type="modified residue" description="Phosphohistidine" evidence="12">
    <location>
        <position position="796"/>
    </location>
</feature>
<keyword evidence="19" id="KW-1185">Reference proteome</keyword>
<evidence type="ECO:0000256" key="11">
    <source>
        <dbReference type="ARBA" id="ARBA00023136"/>
    </source>
</evidence>
<evidence type="ECO:0000256" key="2">
    <source>
        <dbReference type="ARBA" id="ARBA00004651"/>
    </source>
</evidence>
<dbReference type="SMART" id="SM00388">
    <property type="entry name" value="HisKA"/>
    <property type="match status" value="1"/>
</dbReference>
<dbReference type="InterPro" id="IPR036641">
    <property type="entry name" value="HPT_dom_sf"/>
</dbReference>
<protein>
    <recommendedName>
        <fullName evidence="3">histidine kinase</fullName>
        <ecNumber evidence="3">2.7.13.3</ecNumber>
    </recommendedName>
</protein>
<feature type="modified residue" description="4-aspartylphosphate" evidence="13">
    <location>
        <position position="648"/>
    </location>
</feature>
<dbReference type="EC" id="2.7.13.3" evidence="3"/>
<evidence type="ECO:0000256" key="4">
    <source>
        <dbReference type="ARBA" id="ARBA00022475"/>
    </source>
</evidence>
<dbReference type="PROSITE" id="PS50110">
    <property type="entry name" value="RESPONSE_REGULATORY"/>
    <property type="match status" value="2"/>
</dbReference>
<dbReference type="SUPFAM" id="SSF55874">
    <property type="entry name" value="ATPase domain of HSP90 chaperone/DNA topoisomerase II/histidine kinase"/>
    <property type="match status" value="1"/>
</dbReference>
<reference evidence="18 19" key="1">
    <citation type="submission" date="2021-08" db="EMBL/GenBank/DDBJ databases">
        <authorList>
            <person name="Tuo L."/>
        </authorList>
    </citation>
    <scope>NUCLEOTIDE SEQUENCE [LARGE SCALE GENOMIC DNA]</scope>
    <source>
        <strain evidence="18 19">JCM 31229</strain>
    </source>
</reference>
<comment type="catalytic activity">
    <reaction evidence="1">
        <text>ATP + protein L-histidine = ADP + protein N-phospho-L-histidine.</text>
        <dbReference type="EC" id="2.7.13.3"/>
    </reaction>
</comment>
<dbReference type="PANTHER" id="PTHR45339:SF1">
    <property type="entry name" value="HYBRID SIGNAL TRANSDUCTION HISTIDINE KINASE J"/>
    <property type="match status" value="1"/>
</dbReference>
<dbReference type="Gene3D" id="3.40.50.2300">
    <property type="match status" value="2"/>
</dbReference>
<evidence type="ECO:0000256" key="13">
    <source>
        <dbReference type="PROSITE-ProRule" id="PRU00169"/>
    </source>
</evidence>
<organism evidence="18 19">
    <name type="scientific">Sphingomonas colocasiae</name>
    <dbReference type="NCBI Taxonomy" id="1848973"/>
    <lineage>
        <taxon>Bacteria</taxon>
        <taxon>Pseudomonadati</taxon>
        <taxon>Pseudomonadota</taxon>
        <taxon>Alphaproteobacteria</taxon>
        <taxon>Sphingomonadales</taxon>
        <taxon>Sphingomonadaceae</taxon>
        <taxon>Sphingomonas</taxon>
    </lineage>
</organism>
<feature type="domain" description="Response regulatory" evidence="16">
    <location>
        <begin position="447"/>
        <end position="569"/>
    </location>
</feature>
<dbReference type="InterPro" id="IPR036097">
    <property type="entry name" value="HisK_dim/P_sf"/>
</dbReference>
<dbReference type="InterPro" id="IPR011006">
    <property type="entry name" value="CheY-like_superfamily"/>
</dbReference>
<dbReference type="InterPro" id="IPR003594">
    <property type="entry name" value="HATPase_dom"/>
</dbReference>
<comment type="subcellular location">
    <subcellularLocation>
        <location evidence="2">Cell membrane</location>
        <topology evidence="2">Multi-pass membrane protein</topology>
    </subcellularLocation>
</comment>
<evidence type="ECO:0000256" key="6">
    <source>
        <dbReference type="ARBA" id="ARBA00022692"/>
    </source>
</evidence>
<keyword evidence="9 14" id="KW-1133">Transmembrane helix</keyword>
<evidence type="ECO:0000256" key="7">
    <source>
        <dbReference type="ARBA" id="ARBA00022741"/>
    </source>
</evidence>
<evidence type="ECO:0000256" key="3">
    <source>
        <dbReference type="ARBA" id="ARBA00012438"/>
    </source>
</evidence>
<proteinExistence type="predicted"/>